<evidence type="ECO:0000313" key="4">
    <source>
        <dbReference type="Proteomes" id="UP001556118"/>
    </source>
</evidence>
<dbReference type="EMBL" id="JBFNXR010000021">
    <property type="protein sequence ID" value="MEW9854976.1"/>
    <property type="molecule type" value="Genomic_DNA"/>
</dbReference>
<feature type="signal peptide" evidence="2">
    <location>
        <begin position="1"/>
        <end position="24"/>
    </location>
</feature>
<gene>
    <name evidence="3" type="ORF">ABUH87_07250</name>
</gene>
<sequence>MVFSRRYGTTASLLFAAAAALPLAACGGQPEEKTYEADATDVSGGELIVTDANSPGVPVDVPEVPMTNVSPESPEAGETSPAP</sequence>
<proteinExistence type="predicted"/>
<organism evidence="3 4">
    <name type="scientific">Novosphingobium rhizovicinum</name>
    <dbReference type="NCBI Taxonomy" id="3228928"/>
    <lineage>
        <taxon>Bacteria</taxon>
        <taxon>Pseudomonadati</taxon>
        <taxon>Pseudomonadota</taxon>
        <taxon>Alphaproteobacteria</taxon>
        <taxon>Sphingomonadales</taxon>
        <taxon>Sphingomonadaceae</taxon>
        <taxon>Novosphingobium</taxon>
    </lineage>
</organism>
<reference evidence="3 4" key="1">
    <citation type="submission" date="2024-06" db="EMBL/GenBank/DDBJ databases">
        <title>Novosphingobium rhizovicinus M1R2S20.</title>
        <authorList>
            <person name="Sun J.-Q."/>
        </authorList>
    </citation>
    <scope>NUCLEOTIDE SEQUENCE [LARGE SCALE GENOMIC DNA]</scope>
    <source>
        <strain evidence="3 4">M1R2S20</strain>
    </source>
</reference>
<feature type="chain" id="PRO_5045574049" description="Secreted protein" evidence="2">
    <location>
        <begin position="25"/>
        <end position="83"/>
    </location>
</feature>
<dbReference type="RefSeq" id="WP_367771875.1">
    <property type="nucleotide sequence ID" value="NZ_JBFNXR010000021.1"/>
</dbReference>
<name>A0ABV3RA66_9SPHN</name>
<protein>
    <recommendedName>
        <fullName evidence="5">Secreted protein</fullName>
    </recommendedName>
</protein>
<accession>A0ABV3RA66</accession>
<evidence type="ECO:0000256" key="1">
    <source>
        <dbReference type="SAM" id="MobiDB-lite"/>
    </source>
</evidence>
<keyword evidence="4" id="KW-1185">Reference proteome</keyword>
<evidence type="ECO:0000313" key="3">
    <source>
        <dbReference type="EMBL" id="MEW9854976.1"/>
    </source>
</evidence>
<keyword evidence="2" id="KW-0732">Signal</keyword>
<evidence type="ECO:0008006" key="5">
    <source>
        <dbReference type="Google" id="ProtNLM"/>
    </source>
</evidence>
<dbReference type="Proteomes" id="UP001556118">
    <property type="component" value="Unassembled WGS sequence"/>
</dbReference>
<evidence type="ECO:0000256" key="2">
    <source>
        <dbReference type="SAM" id="SignalP"/>
    </source>
</evidence>
<comment type="caution">
    <text evidence="3">The sequence shown here is derived from an EMBL/GenBank/DDBJ whole genome shotgun (WGS) entry which is preliminary data.</text>
</comment>
<feature type="region of interest" description="Disordered" evidence="1">
    <location>
        <begin position="49"/>
        <end position="83"/>
    </location>
</feature>